<dbReference type="AlphaFoldDB" id="K0TEW3"/>
<reference evidence="2 3" key="1">
    <citation type="journal article" date="2012" name="Genome Biol.">
        <title>Genome and low-iron response of an oceanic diatom adapted to chronic iron limitation.</title>
        <authorList>
            <person name="Lommer M."/>
            <person name="Specht M."/>
            <person name="Roy A.S."/>
            <person name="Kraemer L."/>
            <person name="Andreson R."/>
            <person name="Gutowska M.A."/>
            <person name="Wolf J."/>
            <person name="Bergner S.V."/>
            <person name="Schilhabel M.B."/>
            <person name="Klostermeier U.C."/>
            <person name="Beiko R.G."/>
            <person name="Rosenstiel P."/>
            <person name="Hippler M."/>
            <person name="Laroche J."/>
        </authorList>
    </citation>
    <scope>NUCLEOTIDE SEQUENCE [LARGE SCALE GENOMIC DNA]</scope>
    <source>
        <strain evidence="2 3">CCMP1005</strain>
    </source>
</reference>
<proteinExistence type="inferred from homology"/>
<dbReference type="PANTHER" id="PTHR42886">
    <property type="entry name" value="RE40534P-RELATED"/>
    <property type="match status" value="1"/>
</dbReference>
<dbReference type="Proteomes" id="UP000266841">
    <property type="component" value="Unassembled WGS sequence"/>
</dbReference>
<evidence type="ECO:0000313" key="2">
    <source>
        <dbReference type="EMBL" id="EJK69072.1"/>
    </source>
</evidence>
<sequence>MRIHERSSQMPNIKKCVLASPVGFQPLPKMNERMPTSDLPAAMRLVDALWSSNFTPQSLVRMMGSSRGKSSVKKALRGRIPHLNDQSTDLLSDYLYHITVAPASGEYAMNSLLEPYASAQGAGVFAREHIGEGEIAKAIRQNLHRSPLKSILTCFGDHDWMRSGHEASARAEMESISSMGIRSNFNIVSNAGHHLYLDNEPELTRLILEG</sequence>
<dbReference type="GO" id="GO:0042171">
    <property type="term" value="F:lysophosphatidic acid acyltransferase activity"/>
    <property type="evidence" value="ECO:0007669"/>
    <property type="project" value="TreeGrafter"/>
</dbReference>
<accession>K0TEW3</accession>
<dbReference type="Gene3D" id="3.40.50.1820">
    <property type="entry name" value="alpha/beta hydrolase"/>
    <property type="match status" value="1"/>
</dbReference>
<dbReference type="InterPro" id="IPR029058">
    <property type="entry name" value="AB_hydrolase_fold"/>
</dbReference>
<dbReference type="eggNOG" id="KOG4409">
    <property type="taxonomic scope" value="Eukaryota"/>
</dbReference>
<dbReference type="GO" id="GO:0055088">
    <property type="term" value="P:lipid homeostasis"/>
    <property type="evidence" value="ECO:0007669"/>
    <property type="project" value="TreeGrafter"/>
</dbReference>
<gene>
    <name evidence="2" type="ORF">THAOC_09711</name>
</gene>
<dbReference type="OrthoDB" id="7457040at2759"/>
<protein>
    <recommendedName>
        <fullName evidence="4">AB hydrolase-1 domain-containing protein</fullName>
    </recommendedName>
</protein>
<dbReference type="EMBL" id="AGNL01010478">
    <property type="protein sequence ID" value="EJK69072.1"/>
    <property type="molecule type" value="Genomic_DNA"/>
</dbReference>
<dbReference type="GO" id="GO:0052689">
    <property type="term" value="F:carboxylic ester hydrolase activity"/>
    <property type="evidence" value="ECO:0007669"/>
    <property type="project" value="TreeGrafter"/>
</dbReference>
<evidence type="ECO:0000256" key="1">
    <source>
        <dbReference type="ARBA" id="ARBA00038097"/>
    </source>
</evidence>
<evidence type="ECO:0000313" key="3">
    <source>
        <dbReference type="Proteomes" id="UP000266841"/>
    </source>
</evidence>
<dbReference type="PANTHER" id="PTHR42886:SF29">
    <property type="entry name" value="PUMMELIG, ISOFORM A"/>
    <property type="match status" value="1"/>
</dbReference>
<name>K0TEW3_THAOC</name>
<comment type="similarity">
    <text evidence="1">Belongs to the peptidase S33 family. ABHD4/ABHD5 subfamily.</text>
</comment>
<organism evidence="2 3">
    <name type="scientific">Thalassiosira oceanica</name>
    <name type="common">Marine diatom</name>
    <dbReference type="NCBI Taxonomy" id="159749"/>
    <lineage>
        <taxon>Eukaryota</taxon>
        <taxon>Sar</taxon>
        <taxon>Stramenopiles</taxon>
        <taxon>Ochrophyta</taxon>
        <taxon>Bacillariophyta</taxon>
        <taxon>Coscinodiscophyceae</taxon>
        <taxon>Thalassiosirophycidae</taxon>
        <taxon>Thalassiosirales</taxon>
        <taxon>Thalassiosiraceae</taxon>
        <taxon>Thalassiosira</taxon>
    </lineage>
</organism>
<comment type="caution">
    <text evidence="2">The sequence shown here is derived from an EMBL/GenBank/DDBJ whole genome shotgun (WGS) entry which is preliminary data.</text>
</comment>
<keyword evidence="3" id="KW-1185">Reference proteome</keyword>
<evidence type="ECO:0008006" key="4">
    <source>
        <dbReference type="Google" id="ProtNLM"/>
    </source>
</evidence>
<dbReference type="GO" id="GO:0006654">
    <property type="term" value="P:phosphatidic acid biosynthetic process"/>
    <property type="evidence" value="ECO:0007669"/>
    <property type="project" value="TreeGrafter"/>
</dbReference>